<name>A0ABV9T7C4_9BACT</name>
<dbReference type="PANTHER" id="PTHR33993">
    <property type="entry name" value="GLYOXALASE-RELATED"/>
    <property type="match status" value="1"/>
</dbReference>
<evidence type="ECO:0000313" key="2">
    <source>
        <dbReference type="EMBL" id="MFC4874299.1"/>
    </source>
</evidence>
<dbReference type="Gene3D" id="3.10.180.10">
    <property type="entry name" value="2,3-Dihydroxybiphenyl 1,2-Dioxygenase, domain 1"/>
    <property type="match status" value="1"/>
</dbReference>
<accession>A0ABV9T7C4</accession>
<protein>
    <submittedName>
        <fullName evidence="2">VOC family protein</fullName>
    </submittedName>
</protein>
<reference evidence="3" key="1">
    <citation type="journal article" date="2019" name="Int. J. Syst. Evol. Microbiol.">
        <title>The Global Catalogue of Microorganisms (GCM) 10K type strain sequencing project: providing services to taxonomists for standard genome sequencing and annotation.</title>
        <authorList>
            <consortium name="The Broad Institute Genomics Platform"/>
            <consortium name="The Broad Institute Genome Sequencing Center for Infectious Disease"/>
            <person name="Wu L."/>
            <person name="Ma J."/>
        </authorList>
    </citation>
    <scope>NUCLEOTIDE SEQUENCE [LARGE SCALE GENOMIC DNA]</scope>
    <source>
        <strain evidence="3">CGMCC 4.7466</strain>
    </source>
</reference>
<dbReference type="PROSITE" id="PS51819">
    <property type="entry name" value="VOC"/>
    <property type="match status" value="1"/>
</dbReference>
<dbReference type="SUPFAM" id="SSF54593">
    <property type="entry name" value="Glyoxalase/Bleomycin resistance protein/Dihydroxybiphenyl dioxygenase"/>
    <property type="match status" value="1"/>
</dbReference>
<dbReference type="Pfam" id="PF00903">
    <property type="entry name" value="Glyoxalase"/>
    <property type="match status" value="1"/>
</dbReference>
<dbReference type="InterPro" id="IPR052164">
    <property type="entry name" value="Anthracycline_SecMetBiosynth"/>
</dbReference>
<feature type="domain" description="VOC" evidence="1">
    <location>
        <begin position="33"/>
        <end position="145"/>
    </location>
</feature>
<dbReference type="InterPro" id="IPR037523">
    <property type="entry name" value="VOC_core"/>
</dbReference>
<dbReference type="InterPro" id="IPR004360">
    <property type="entry name" value="Glyas_Fos-R_dOase_dom"/>
</dbReference>
<proteinExistence type="predicted"/>
<gene>
    <name evidence="2" type="ORF">ACFPFU_21530</name>
</gene>
<dbReference type="Proteomes" id="UP001595818">
    <property type="component" value="Unassembled WGS sequence"/>
</dbReference>
<organism evidence="2 3">
    <name type="scientific">Negadavirga shengliensis</name>
    <dbReference type="NCBI Taxonomy" id="1389218"/>
    <lineage>
        <taxon>Bacteria</taxon>
        <taxon>Pseudomonadati</taxon>
        <taxon>Bacteroidota</taxon>
        <taxon>Cytophagia</taxon>
        <taxon>Cytophagales</taxon>
        <taxon>Cyclobacteriaceae</taxon>
        <taxon>Negadavirga</taxon>
    </lineage>
</organism>
<sequence length="146" mass="16507">MNPKVYRKLSLLASSFHNEIINLNDLIMGNITGIGGIFFRARNPKELSKWYEDNLGVAIPPKTYDHKPWHQEAGPTIFAPMNADSPHFKADAQLSINFRVNDLHSFCKSLEDAGIKVTVDPQEYPNGRFASLEDPEGNQIQLWEPV</sequence>
<dbReference type="RefSeq" id="WP_377068010.1">
    <property type="nucleotide sequence ID" value="NZ_JBHSJJ010000017.1"/>
</dbReference>
<comment type="caution">
    <text evidence="2">The sequence shown here is derived from an EMBL/GenBank/DDBJ whole genome shotgun (WGS) entry which is preliminary data.</text>
</comment>
<dbReference type="InterPro" id="IPR029068">
    <property type="entry name" value="Glyas_Bleomycin-R_OHBP_Dase"/>
</dbReference>
<evidence type="ECO:0000259" key="1">
    <source>
        <dbReference type="PROSITE" id="PS51819"/>
    </source>
</evidence>
<dbReference type="EMBL" id="JBHSJJ010000017">
    <property type="protein sequence ID" value="MFC4874299.1"/>
    <property type="molecule type" value="Genomic_DNA"/>
</dbReference>
<keyword evidence="3" id="KW-1185">Reference proteome</keyword>
<evidence type="ECO:0000313" key="3">
    <source>
        <dbReference type="Proteomes" id="UP001595818"/>
    </source>
</evidence>
<dbReference type="PANTHER" id="PTHR33993:SF5">
    <property type="entry name" value="GLYOXALASE"/>
    <property type="match status" value="1"/>
</dbReference>